<feature type="non-terminal residue" evidence="1">
    <location>
        <position position="79"/>
    </location>
</feature>
<name>A0AA35LNF2_9SAUR</name>
<evidence type="ECO:0000313" key="2">
    <source>
        <dbReference type="Proteomes" id="UP001178461"/>
    </source>
</evidence>
<reference evidence="1" key="1">
    <citation type="submission" date="2022-12" db="EMBL/GenBank/DDBJ databases">
        <authorList>
            <person name="Alioto T."/>
            <person name="Alioto T."/>
            <person name="Gomez Garrido J."/>
        </authorList>
    </citation>
    <scope>NUCLEOTIDE SEQUENCE</scope>
</reference>
<proteinExistence type="predicted"/>
<accession>A0AA35LNF2</accession>
<protein>
    <submittedName>
        <fullName evidence="1">Uncharacterized protein</fullName>
    </submittedName>
</protein>
<gene>
    <name evidence="1" type="ORF">PODLI_1B038659</name>
</gene>
<evidence type="ECO:0000313" key="1">
    <source>
        <dbReference type="EMBL" id="CAI5799476.1"/>
    </source>
</evidence>
<keyword evidence="2" id="KW-1185">Reference proteome</keyword>
<dbReference type="AlphaFoldDB" id="A0AA35LNF2"/>
<dbReference type="Proteomes" id="UP001178461">
    <property type="component" value="Chromosome W"/>
</dbReference>
<dbReference type="EMBL" id="OX395145">
    <property type="protein sequence ID" value="CAI5799476.1"/>
    <property type="molecule type" value="Genomic_DNA"/>
</dbReference>
<sequence length="79" mass="8659">MVLTDAEPTSLDSAALLGILQLLKEVSDMDANKPEELATLEQLGQHYVAIAGAILEEQNAEEWSKIKPVKSWLPRSKGQ</sequence>
<organism evidence="1 2">
    <name type="scientific">Podarcis lilfordi</name>
    <name type="common">Lilford's wall lizard</name>
    <dbReference type="NCBI Taxonomy" id="74358"/>
    <lineage>
        <taxon>Eukaryota</taxon>
        <taxon>Metazoa</taxon>
        <taxon>Chordata</taxon>
        <taxon>Craniata</taxon>
        <taxon>Vertebrata</taxon>
        <taxon>Euteleostomi</taxon>
        <taxon>Lepidosauria</taxon>
        <taxon>Squamata</taxon>
        <taxon>Bifurcata</taxon>
        <taxon>Unidentata</taxon>
        <taxon>Episquamata</taxon>
        <taxon>Laterata</taxon>
        <taxon>Lacertibaenia</taxon>
        <taxon>Lacertidae</taxon>
        <taxon>Podarcis</taxon>
    </lineage>
</organism>